<name>A0A562PT95_9BURK</name>
<dbReference type="Proteomes" id="UP000315112">
    <property type="component" value="Unassembled WGS sequence"/>
</dbReference>
<accession>A0A562PT95</accession>
<dbReference type="InterPro" id="IPR021490">
    <property type="entry name" value="DUF3144"/>
</dbReference>
<dbReference type="Proteomes" id="UP000437862">
    <property type="component" value="Chromosome"/>
</dbReference>
<dbReference type="EMBL" id="CP046904">
    <property type="protein sequence ID" value="QGZ39380.1"/>
    <property type="molecule type" value="Genomic_DNA"/>
</dbReference>
<organism evidence="2 3">
    <name type="scientific">Pseudoduganella flava</name>
    <dbReference type="NCBI Taxonomy" id="871742"/>
    <lineage>
        <taxon>Bacteria</taxon>
        <taxon>Pseudomonadati</taxon>
        <taxon>Pseudomonadota</taxon>
        <taxon>Betaproteobacteria</taxon>
        <taxon>Burkholderiales</taxon>
        <taxon>Oxalobacteraceae</taxon>
        <taxon>Telluria group</taxon>
        <taxon>Pseudoduganella</taxon>
    </lineage>
</organism>
<dbReference type="RefSeq" id="WP_145874966.1">
    <property type="nucleotide sequence ID" value="NZ_CP046904.1"/>
</dbReference>
<evidence type="ECO:0000313" key="2">
    <source>
        <dbReference type="EMBL" id="TWI47306.1"/>
    </source>
</evidence>
<dbReference type="OrthoDB" id="8777328at2"/>
<protein>
    <submittedName>
        <fullName evidence="1">DUF3144 domain-containing protein</fullName>
    </submittedName>
    <submittedName>
        <fullName evidence="2">Uncharacterized protein DUF3144</fullName>
    </submittedName>
</protein>
<keyword evidence="4" id="KW-1185">Reference proteome</keyword>
<dbReference type="Gene3D" id="1.10.287.3020">
    <property type="match status" value="1"/>
</dbReference>
<evidence type="ECO:0000313" key="1">
    <source>
        <dbReference type="EMBL" id="QGZ39380.1"/>
    </source>
</evidence>
<proteinExistence type="predicted"/>
<reference evidence="2" key="2">
    <citation type="submission" date="2019-07" db="EMBL/GenBank/DDBJ databases">
        <authorList>
            <person name="Whitman W."/>
            <person name="Huntemann M."/>
            <person name="Clum A."/>
            <person name="Pillay M."/>
            <person name="Palaniappan K."/>
            <person name="Varghese N."/>
            <person name="Mikhailova N."/>
            <person name="Stamatis D."/>
            <person name="Reddy T."/>
            <person name="Daum C."/>
            <person name="Shapiro N."/>
            <person name="Ivanova N."/>
            <person name="Kyrpides N."/>
            <person name="Woyke T."/>
        </authorList>
    </citation>
    <scope>NUCLEOTIDE SEQUENCE</scope>
    <source>
        <strain evidence="2">CGMCC 1.10685</strain>
    </source>
</reference>
<evidence type="ECO:0000313" key="4">
    <source>
        <dbReference type="Proteomes" id="UP000437862"/>
    </source>
</evidence>
<dbReference type="AlphaFoldDB" id="A0A562PT95"/>
<dbReference type="EMBL" id="VLKW01000004">
    <property type="protein sequence ID" value="TWI47306.1"/>
    <property type="molecule type" value="Genomic_DNA"/>
</dbReference>
<reference evidence="2 3" key="1">
    <citation type="journal article" date="2015" name="Stand. Genomic Sci.">
        <title>Genomic Encyclopedia of Bacterial and Archaeal Type Strains, Phase III: the genomes of soil and plant-associated and newly described type strains.</title>
        <authorList>
            <person name="Whitman W.B."/>
            <person name="Woyke T."/>
            <person name="Klenk H.P."/>
            <person name="Zhou Y."/>
            <person name="Lilburn T.G."/>
            <person name="Beck B.J."/>
            <person name="De Vos P."/>
            <person name="Vandamme P."/>
            <person name="Eisen J.A."/>
            <person name="Garrity G."/>
            <person name="Hugenholtz P."/>
            <person name="Kyrpides N.C."/>
        </authorList>
    </citation>
    <scope>NUCLEOTIDE SEQUENCE [LARGE SCALE GENOMIC DNA]</scope>
    <source>
        <strain evidence="2 3">CGMCC 1.10685</strain>
    </source>
</reference>
<reference evidence="1 4" key="3">
    <citation type="submission" date="2019-12" db="EMBL/GenBank/DDBJ databases">
        <title>Draft Genome Sequences of Six Type Strains of the Genus Massilia.</title>
        <authorList>
            <person name="Miess H."/>
            <person name="Frediansyah A."/>
            <person name="Goeker M."/>
            <person name="Gross H."/>
        </authorList>
    </citation>
    <scope>NUCLEOTIDE SEQUENCE [LARGE SCALE GENOMIC DNA]</scope>
    <source>
        <strain evidence="1 4">DSM 26639</strain>
    </source>
</reference>
<gene>
    <name evidence="1" type="ORF">GO485_10195</name>
    <name evidence="2" type="ORF">IP92_02364</name>
</gene>
<dbReference type="Pfam" id="PF11342">
    <property type="entry name" value="DUF3144"/>
    <property type="match status" value="1"/>
</dbReference>
<sequence length="97" mass="11111">MNNQDYDQEFWQLIDQFIQFANEKGQASGAPPHVAGAALMFAASRFNAFLLARNAGTVEKFAANRDEALAYFRQQFDKMMAENVNDYEQNFDKYIGQ</sequence>
<evidence type="ECO:0000313" key="3">
    <source>
        <dbReference type="Proteomes" id="UP000315112"/>
    </source>
</evidence>